<evidence type="ECO:0000313" key="2">
    <source>
        <dbReference type="EMBL" id="MCZ0703179.1"/>
    </source>
</evidence>
<name>A0A9J6RCV3_9BACI</name>
<accession>A0A9J6RCV3</accession>
<keyword evidence="3" id="KW-1185">Reference proteome</keyword>
<organism evidence="2 3">
    <name type="scientific">Natronobacillus azotifigens</name>
    <dbReference type="NCBI Taxonomy" id="472978"/>
    <lineage>
        <taxon>Bacteria</taxon>
        <taxon>Bacillati</taxon>
        <taxon>Bacillota</taxon>
        <taxon>Bacilli</taxon>
        <taxon>Bacillales</taxon>
        <taxon>Bacillaceae</taxon>
        <taxon>Natronobacillus</taxon>
    </lineage>
</organism>
<dbReference type="CDD" id="cd02440">
    <property type="entry name" value="AdoMet_MTases"/>
    <property type="match status" value="1"/>
</dbReference>
<dbReference type="InterPro" id="IPR029063">
    <property type="entry name" value="SAM-dependent_MTases_sf"/>
</dbReference>
<dbReference type="Pfam" id="PF13649">
    <property type="entry name" value="Methyltransf_25"/>
    <property type="match status" value="1"/>
</dbReference>
<dbReference type="Proteomes" id="UP001084197">
    <property type="component" value="Unassembled WGS sequence"/>
</dbReference>
<dbReference type="PANTHER" id="PTHR44068">
    <property type="entry name" value="ZGC:194242"/>
    <property type="match status" value="1"/>
</dbReference>
<keyword evidence="2" id="KW-0489">Methyltransferase</keyword>
<protein>
    <submittedName>
        <fullName evidence="2">Class I SAM-dependent methyltransferase</fullName>
    </submittedName>
</protein>
<evidence type="ECO:0000259" key="1">
    <source>
        <dbReference type="Pfam" id="PF13649"/>
    </source>
</evidence>
<comment type="caution">
    <text evidence="2">The sequence shown here is derived from an EMBL/GenBank/DDBJ whole genome shotgun (WGS) entry which is preliminary data.</text>
</comment>
<dbReference type="GO" id="GO:0008168">
    <property type="term" value="F:methyltransferase activity"/>
    <property type="evidence" value="ECO:0007669"/>
    <property type="project" value="UniProtKB-KW"/>
</dbReference>
<proteinExistence type="predicted"/>
<gene>
    <name evidence="2" type="ORF">OWO01_08140</name>
</gene>
<dbReference type="PANTHER" id="PTHR44068:SF11">
    <property type="entry name" value="GERANYL DIPHOSPHATE 2-C-METHYLTRANSFERASE"/>
    <property type="match status" value="1"/>
</dbReference>
<dbReference type="GO" id="GO:0032259">
    <property type="term" value="P:methylation"/>
    <property type="evidence" value="ECO:0007669"/>
    <property type="project" value="UniProtKB-KW"/>
</dbReference>
<dbReference type="AlphaFoldDB" id="A0A9J6RCV3"/>
<keyword evidence="2" id="KW-0808">Transferase</keyword>
<evidence type="ECO:0000313" key="3">
    <source>
        <dbReference type="Proteomes" id="UP001084197"/>
    </source>
</evidence>
<dbReference type="InterPro" id="IPR041698">
    <property type="entry name" value="Methyltransf_25"/>
</dbReference>
<dbReference type="Gene3D" id="3.40.50.150">
    <property type="entry name" value="Vaccinia Virus protein VP39"/>
    <property type="match status" value="1"/>
</dbReference>
<feature type="domain" description="Methyltransferase" evidence="1">
    <location>
        <begin position="40"/>
        <end position="137"/>
    </location>
</feature>
<dbReference type="InterPro" id="IPR050447">
    <property type="entry name" value="Erg6_SMT_methyltransf"/>
</dbReference>
<sequence length="250" mass="28088">MHEAGHTFLAKLGKTRLRPGGIQATDWLFDHVDFSSDMSVLEVACNQCTNAIELVRKTGCSITAVDLDAKVIDIAKDRVAKAGLTEKIHVEQANALNLPYQDNSFDLVINEAMLTMLGDKQKTKAVSEYYRVLKPEGMLLTHDVRLTSAKARAVVTGLQKAIHVPAKPYDERGWKELFVRANFVELDVLTGPMSLMNPIGMIRDEGLFSTMKIFRNGMMKSENRPYFKQMFRFFQSNKKDLGFIAIVGIK</sequence>
<dbReference type="SUPFAM" id="SSF53335">
    <property type="entry name" value="S-adenosyl-L-methionine-dependent methyltransferases"/>
    <property type="match status" value="1"/>
</dbReference>
<dbReference type="EMBL" id="JAPRAT010000013">
    <property type="protein sequence ID" value="MCZ0703179.1"/>
    <property type="molecule type" value="Genomic_DNA"/>
</dbReference>
<reference evidence="2" key="1">
    <citation type="submission" date="2022-11" db="EMBL/GenBank/DDBJ databases">
        <title>WGS of Natronobacillus azotifigens 24KS-1, an anaerobic diazotrophic haloalkaliphile from soda-rich habitats.</title>
        <authorList>
            <person name="Sorokin D.Y."/>
            <person name="Merkel A.Y."/>
        </authorList>
    </citation>
    <scope>NUCLEOTIDE SEQUENCE</scope>
    <source>
        <strain evidence="2">24KS-1</strain>
    </source>
</reference>
<dbReference type="RefSeq" id="WP_268779949.1">
    <property type="nucleotide sequence ID" value="NZ_JAPRAT010000013.1"/>
</dbReference>